<dbReference type="InterPro" id="IPR009563">
    <property type="entry name" value="SSSCA1"/>
</dbReference>
<keyword evidence="2" id="KW-1185">Reference proteome</keyword>
<reference evidence="1 2" key="1">
    <citation type="journal article" date="2012" name="Genome Biol.">
        <title>Genome and low-iron response of an oceanic diatom adapted to chronic iron limitation.</title>
        <authorList>
            <person name="Lommer M."/>
            <person name="Specht M."/>
            <person name="Roy A.S."/>
            <person name="Kraemer L."/>
            <person name="Andreson R."/>
            <person name="Gutowska M.A."/>
            <person name="Wolf J."/>
            <person name="Bergner S.V."/>
            <person name="Schilhabel M.B."/>
            <person name="Klostermeier U.C."/>
            <person name="Beiko R.G."/>
            <person name="Rosenstiel P."/>
            <person name="Hippler M."/>
            <person name="Laroche J."/>
        </authorList>
    </citation>
    <scope>NUCLEOTIDE SEQUENCE [LARGE SCALE GENOMIC DNA]</scope>
    <source>
        <strain evidence="1 2">CCMP1005</strain>
    </source>
</reference>
<dbReference type="EMBL" id="AGNL01013817">
    <property type="protein sequence ID" value="EJK66996.1"/>
    <property type="molecule type" value="Genomic_DNA"/>
</dbReference>
<dbReference type="Pfam" id="PF06677">
    <property type="entry name" value="Auto_anti-p27"/>
    <property type="match status" value="1"/>
</dbReference>
<comment type="caution">
    <text evidence="1">The sequence shown here is derived from an EMBL/GenBank/DDBJ whole genome shotgun (WGS) entry which is preliminary data.</text>
</comment>
<accession>K0T145</accession>
<sequence>MGHIDAAEGAGCDTSSLWAGVEVDAAIKEEKILRSLGIRHLDEKATRCRRHKDETAESILEKAGVSYVKTKAYRESKLRLAKEERKKELGQKMNMATLTRRQVEILRDSGVEWLDQEDMTYCLYDSKCVDKLAIDTCTTATTSLAESTVSTVYAEKELMRRLKRGWTNLPCGKVCGNPGKGVFQQCGMPLIQKNGLVECVVCGVVGDDDYKEYADVNAHRDRDDATAGVIDIATAVSTLTPHPSLSFDRLTIVKNDQDTNFNEPAEEKTSGLHAKAERTKHLSPVAENLSEDVGKMFSGQPQRFPEEDEDTMEALGRMLFEGWSLSSEKCPHCQFSLIVNGKDKTCVKCDNR</sequence>
<name>K0T145_THAOC</name>
<evidence type="ECO:0000313" key="2">
    <source>
        <dbReference type="Proteomes" id="UP000266841"/>
    </source>
</evidence>
<dbReference type="eggNOG" id="ENOG502TA5D">
    <property type="taxonomic scope" value="Eukaryota"/>
</dbReference>
<dbReference type="Proteomes" id="UP000266841">
    <property type="component" value="Unassembled WGS sequence"/>
</dbReference>
<dbReference type="AlphaFoldDB" id="K0T145"/>
<proteinExistence type="predicted"/>
<dbReference type="OMA" id="WMDSTIP"/>
<gene>
    <name evidence="1" type="ORF">THAOC_12024</name>
</gene>
<organism evidence="1 2">
    <name type="scientific">Thalassiosira oceanica</name>
    <name type="common">Marine diatom</name>
    <dbReference type="NCBI Taxonomy" id="159749"/>
    <lineage>
        <taxon>Eukaryota</taxon>
        <taxon>Sar</taxon>
        <taxon>Stramenopiles</taxon>
        <taxon>Ochrophyta</taxon>
        <taxon>Bacillariophyta</taxon>
        <taxon>Coscinodiscophyceae</taxon>
        <taxon>Thalassiosirophycidae</taxon>
        <taxon>Thalassiosirales</taxon>
        <taxon>Thalassiosiraceae</taxon>
        <taxon>Thalassiosira</taxon>
    </lineage>
</organism>
<evidence type="ECO:0000313" key="1">
    <source>
        <dbReference type="EMBL" id="EJK66996.1"/>
    </source>
</evidence>
<protein>
    <submittedName>
        <fullName evidence="1">Uncharacterized protein</fullName>
    </submittedName>
</protein>